<accession>A0ACC6PNL3</accession>
<reference evidence="1" key="1">
    <citation type="submission" date="2024-03" db="EMBL/GenBank/DDBJ databases">
        <title>Novel Streptomyces species of biotechnological and ecological value are a feature of Machair soil.</title>
        <authorList>
            <person name="Prole J.R."/>
            <person name="Goodfellow M."/>
            <person name="Allenby N."/>
            <person name="Ward A.C."/>
        </authorList>
    </citation>
    <scope>NUCLEOTIDE SEQUENCE</scope>
    <source>
        <strain evidence="1">MS2.AVA.5</strain>
    </source>
</reference>
<sequence>MRWIRRSAAISTVLMVTVGGVTTASAGTPPDGPSPIADREASATVRLITGDRVIVTTVPGGRHVASVRPGPGRERISFRTEEGDDKALTVIPSNAQSLVTAGTLDRRLFDVTALIAAGLDEKHSSSLPLIVSSESSPAAAKDARRTRATAVAADRLMTFRATRTPVYDLDSINARSMRVAAGELGRFWDTLASAAGSNAARAAVTPRISLDGKVRAVLDRSTGQINAPAAWKAGYHGKGVKVAVLDTGVDDTHPDLSGRIAQAKDFSNSGSTGDRFGHGTHVAATVGGTGAASGGSMRGVAAEAELLVGKVLDDNGYGTESSVIEGMEWAAAQDAKVINMSLGGGPTDGTDPMSQAVNALTASTDSLFVIAAGNDGANGQSTIGSPGTANAALTVGAVDRDDSLAGFSSRGPRLGDGAVKPDVTAPGVGIVAARAAGTTMGTPVNANYVAASGTSMATPHVAGAAAILAQQHPNWSAQQLKDALISTSKTVSGTKVTQQGGGRIDLATAVGPLTASGSLAFAPVRAGERKGQTQTLGVRYANTGSRPLTLDLGVSLATDGGQVPAAGAVRLGSTSLTLAPGAETEVPLHLDAAGVNRGKYYGYVTAKSSDGVVQAHTTVSLQVSGRQHVLTVVPRDRQGRPSGSNGLPNIWGPTGYVSYTDLEKGVAVVEEGTYLLQGGFFSENENGGEAGELIVPEVKVTKDTTVAFDASDVTEVTIRTPRPAEQRGFLSTQYYREVEGERRSWGLQMFDSVKRVYVSRTAPVTEGAFEFSSRWQLTAPQLEARVPGMSRPLVPYYEQDSPVFGDRGARLSAVSAGTGTAPDFRHVRGKLAVVRVDPSDDTWALARAAKSAGARALMVSWPEGILHWTRWRPGTERMAVPTMRVSFAQGSELLERAKKGAAVAFSGTVHSPYLYDVMQVSKGHVPDKLVHTVSERESAVIRSAYTQTGASSWTSEQRFGWRPYQNTAWDVSNRYTPVGRERVEYVSGGDTLWDQVVHHNVIDSPDRPLTAGMMNLPRTYRPGEKVSERWFGAPARPSIPRGAGRASVRTGDTLSVFIPEFTDSTAGHYGFAEAPAFPGGGVGGGRAANDLADTSHAVLYRNGQLIEESDNGAWGDIEVPAGDAEYRLDLTTARTSDDWRFGTGTRTSWTFRSGTAAGPTRLPLLQVDYSVATDLFNAVAPGRTHALGINVRMQDGMQAPRGTSVKVETSYDGGRTWTTATTARKGDGFTATVKRPDRVHTDAYVTVRVTAKDAAGNSVRQTVDRAYLHPAAR</sequence>
<proteinExistence type="predicted"/>
<name>A0ACC6PNL3_9ACTN</name>
<gene>
    <name evidence="1" type="ORF">WKI67_06145</name>
</gene>
<evidence type="ECO:0000313" key="1">
    <source>
        <dbReference type="EMBL" id="MEJ8632971.1"/>
    </source>
</evidence>
<organism evidence="1 2">
    <name type="scientific">Streptomyces achmelvichensis</name>
    <dbReference type="NCBI Taxonomy" id="3134111"/>
    <lineage>
        <taxon>Bacteria</taxon>
        <taxon>Bacillati</taxon>
        <taxon>Actinomycetota</taxon>
        <taxon>Actinomycetes</taxon>
        <taxon>Kitasatosporales</taxon>
        <taxon>Streptomycetaceae</taxon>
        <taxon>Streptomyces</taxon>
    </lineage>
</organism>
<dbReference type="EMBL" id="JBBKAJ010000022">
    <property type="protein sequence ID" value="MEJ8632971.1"/>
    <property type="molecule type" value="Genomic_DNA"/>
</dbReference>
<comment type="caution">
    <text evidence="1">The sequence shown here is derived from an EMBL/GenBank/DDBJ whole genome shotgun (WGS) entry which is preliminary data.</text>
</comment>
<keyword evidence="2" id="KW-1185">Reference proteome</keyword>
<dbReference type="Proteomes" id="UP001377168">
    <property type="component" value="Unassembled WGS sequence"/>
</dbReference>
<evidence type="ECO:0000313" key="2">
    <source>
        <dbReference type="Proteomes" id="UP001377168"/>
    </source>
</evidence>
<protein>
    <submittedName>
        <fullName evidence="1">S8 family serine peptidase</fullName>
    </submittedName>
</protein>